<keyword evidence="2" id="KW-1003">Cell membrane</keyword>
<feature type="signal peptide" evidence="11">
    <location>
        <begin position="1"/>
        <end position="19"/>
    </location>
</feature>
<keyword evidence="6" id="KW-1015">Disulfide bond</keyword>
<evidence type="ECO:0000256" key="10">
    <source>
        <dbReference type="SAM" id="Phobius"/>
    </source>
</evidence>
<evidence type="ECO:0000256" key="11">
    <source>
        <dbReference type="SAM" id="SignalP"/>
    </source>
</evidence>
<dbReference type="Gene3D" id="2.60.40.10">
    <property type="entry name" value="Immunoglobulins"/>
    <property type="match status" value="2"/>
</dbReference>
<evidence type="ECO:0000256" key="9">
    <source>
        <dbReference type="SAM" id="MobiDB-lite"/>
    </source>
</evidence>
<dbReference type="GeneID" id="100091501"/>
<dbReference type="SUPFAM" id="SSF48726">
    <property type="entry name" value="Immunoglobulin"/>
    <property type="match status" value="2"/>
</dbReference>
<dbReference type="PROSITE" id="PS50835">
    <property type="entry name" value="IG_LIKE"/>
    <property type="match status" value="2"/>
</dbReference>
<evidence type="ECO:0000256" key="6">
    <source>
        <dbReference type="ARBA" id="ARBA00023157"/>
    </source>
</evidence>
<evidence type="ECO:0000313" key="13">
    <source>
        <dbReference type="Ensembl" id="ENSOANP00000034579.1"/>
    </source>
</evidence>
<keyword evidence="14" id="KW-1185">Reference proteome</keyword>
<dbReference type="InterPro" id="IPR050488">
    <property type="entry name" value="Ig_Fc_receptor"/>
</dbReference>
<dbReference type="Proteomes" id="UP000002279">
    <property type="component" value="Chromosome X5"/>
</dbReference>
<dbReference type="FunFam" id="2.60.40.10:FF:000217">
    <property type="entry name" value="High affinity immunoglobulin gamma Fc receptor I"/>
    <property type="match status" value="1"/>
</dbReference>
<dbReference type="SMART" id="SM00408">
    <property type="entry name" value="IGc2"/>
    <property type="match status" value="2"/>
</dbReference>
<dbReference type="Ensembl" id="ENSOANT00000047030.1">
    <property type="protein sequence ID" value="ENSOANP00000034579.1"/>
    <property type="gene ID" value="ENSOANG00000049510.1"/>
</dbReference>
<dbReference type="GO" id="GO:0019864">
    <property type="term" value="F:IgG binding"/>
    <property type="evidence" value="ECO:0007669"/>
    <property type="project" value="UniProtKB-KW"/>
</dbReference>
<feature type="region of interest" description="Disordered" evidence="9">
    <location>
        <begin position="242"/>
        <end position="346"/>
    </location>
</feature>
<dbReference type="RefSeq" id="XP_028911335.2">
    <property type="nucleotide sequence ID" value="XM_029055502.2"/>
</dbReference>
<keyword evidence="5 10" id="KW-0472">Membrane</keyword>
<feature type="transmembrane region" description="Helical" evidence="10">
    <location>
        <begin position="195"/>
        <end position="218"/>
    </location>
</feature>
<dbReference type="GeneTree" id="ENSGT01050000244808"/>
<protein>
    <recommendedName>
        <fullName evidence="12">Ig-like domain-containing protein</fullName>
    </recommendedName>
</protein>
<reference evidence="13 14" key="1">
    <citation type="journal article" date="2008" name="Nature">
        <title>Genome analysis of the platypus reveals unique signatures of evolution.</title>
        <authorList>
            <person name="Warren W.C."/>
            <person name="Hillier L.W."/>
            <person name="Marshall Graves J.A."/>
            <person name="Birney E."/>
            <person name="Ponting C.P."/>
            <person name="Grutzner F."/>
            <person name="Belov K."/>
            <person name="Miller W."/>
            <person name="Clarke L."/>
            <person name="Chinwalla A.T."/>
            <person name="Yang S.P."/>
            <person name="Heger A."/>
            <person name="Locke D.P."/>
            <person name="Miethke P."/>
            <person name="Waters P.D."/>
            <person name="Veyrunes F."/>
            <person name="Fulton L."/>
            <person name="Fulton B."/>
            <person name="Graves T."/>
            <person name="Wallis J."/>
            <person name="Puente X.S."/>
            <person name="Lopez-Otin C."/>
            <person name="Ordonez G.R."/>
            <person name="Eichler E.E."/>
            <person name="Chen L."/>
            <person name="Cheng Z."/>
            <person name="Deakin J.E."/>
            <person name="Alsop A."/>
            <person name="Thompson K."/>
            <person name="Kirby P."/>
            <person name="Papenfuss A.T."/>
            <person name="Wakefield M.J."/>
            <person name="Olender T."/>
            <person name="Lancet D."/>
            <person name="Huttley G.A."/>
            <person name="Smit A.F."/>
            <person name="Pask A."/>
            <person name="Temple-Smith P."/>
            <person name="Batzer M.A."/>
            <person name="Walker J.A."/>
            <person name="Konkel M.K."/>
            <person name="Harris R.S."/>
            <person name="Whittington C.M."/>
            <person name="Wong E.S."/>
            <person name="Gemmell N.J."/>
            <person name="Buschiazzo E."/>
            <person name="Vargas Jentzsch I.M."/>
            <person name="Merkel A."/>
            <person name="Schmitz J."/>
            <person name="Zemann A."/>
            <person name="Churakov G."/>
            <person name="Kriegs J.O."/>
            <person name="Brosius J."/>
            <person name="Murchison E.P."/>
            <person name="Sachidanandam R."/>
            <person name="Smith C."/>
            <person name="Hannon G.J."/>
            <person name="Tsend-Ayush E."/>
            <person name="McMillan D."/>
            <person name="Attenborough R."/>
            <person name="Rens W."/>
            <person name="Ferguson-Smith M."/>
            <person name="Lefevre C.M."/>
            <person name="Sharp J.A."/>
            <person name="Nicholas K.R."/>
            <person name="Ray D.A."/>
            <person name="Kube M."/>
            <person name="Reinhardt R."/>
            <person name="Pringle T.H."/>
            <person name="Taylor J."/>
            <person name="Jones R.C."/>
            <person name="Nixon B."/>
            <person name="Dacheux J.L."/>
            <person name="Niwa H."/>
            <person name="Sekita Y."/>
            <person name="Huang X."/>
            <person name="Stark A."/>
            <person name="Kheradpour P."/>
            <person name="Kellis M."/>
            <person name="Flicek P."/>
            <person name="Chen Y."/>
            <person name="Webber C."/>
            <person name="Hardison R."/>
            <person name="Nelson J."/>
            <person name="Hallsworth-Pepin K."/>
            <person name="Delehaunty K."/>
            <person name="Markovic C."/>
            <person name="Minx P."/>
            <person name="Feng Y."/>
            <person name="Kremitzki C."/>
            <person name="Mitreva M."/>
            <person name="Glasscock J."/>
            <person name="Wylie T."/>
            <person name="Wohldmann P."/>
            <person name="Thiru P."/>
            <person name="Nhan M.N."/>
            <person name="Pohl C.S."/>
            <person name="Smith S.M."/>
            <person name="Hou S."/>
            <person name="Nefedov M."/>
            <person name="de Jong P.J."/>
            <person name="Renfree M.B."/>
            <person name="Mardis E.R."/>
            <person name="Wilson R.K."/>
        </authorList>
    </citation>
    <scope>NUCLEOTIDE SEQUENCE [LARGE SCALE GENOMIC DNA]</scope>
    <source>
        <strain evidence="13 14">Glennie</strain>
    </source>
</reference>
<dbReference type="KEGG" id="oaa:100091501"/>
<dbReference type="AlphaFoldDB" id="A0A6I8N0Z7"/>
<dbReference type="GO" id="GO:0004888">
    <property type="term" value="F:transmembrane signaling receptor activity"/>
    <property type="evidence" value="ECO:0000318"/>
    <property type="project" value="GO_Central"/>
</dbReference>
<dbReference type="InterPro" id="IPR003599">
    <property type="entry name" value="Ig_sub"/>
</dbReference>
<gene>
    <name evidence="13" type="primary">LOC100091501</name>
</gene>
<evidence type="ECO:0000256" key="8">
    <source>
        <dbReference type="ARBA" id="ARBA00038604"/>
    </source>
</evidence>
<keyword evidence="10" id="KW-1133">Transmembrane helix</keyword>
<dbReference type="OrthoDB" id="6151406at2759"/>
<keyword evidence="3" id="KW-0390">IgG-binding protein</keyword>
<dbReference type="InterPro" id="IPR036179">
    <property type="entry name" value="Ig-like_dom_sf"/>
</dbReference>
<feature type="compositionally biased region" description="Pro residues" evidence="9">
    <location>
        <begin position="265"/>
        <end position="287"/>
    </location>
</feature>
<reference evidence="13" key="3">
    <citation type="submission" date="2025-09" db="UniProtKB">
        <authorList>
            <consortium name="Ensembl"/>
        </authorList>
    </citation>
    <scope>IDENTIFICATION</scope>
    <source>
        <strain evidence="13">Glennie</strain>
    </source>
</reference>
<dbReference type="InterPro" id="IPR003598">
    <property type="entry name" value="Ig_sub2"/>
</dbReference>
<evidence type="ECO:0000256" key="2">
    <source>
        <dbReference type="ARBA" id="ARBA00022475"/>
    </source>
</evidence>
<dbReference type="GO" id="GO:0009897">
    <property type="term" value="C:external side of plasma membrane"/>
    <property type="evidence" value="ECO:0000318"/>
    <property type="project" value="GO_Central"/>
</dbReference>
<evidence type="ECO:0000259" key="12">
    <source>
        <dbReference type="PROSITE" id="PS50835"/>
    </source>
</evidence>
<evidence type="ECO:0000256" key="7">
    <source>
        <dbReference type="ARBA" id="ARBA00023180"/>
    </source>
</evidence>
<reference evidence="13" key="2">
    <citation type="submission" date="2025-08" db="UniProtKB">
        <authorList>
            <consortium name="Ensembl"/>
        </authorList>
    </citation>
    <scope>IDENTIFICATION</scope>
    <source>
        <strain evidence="13">Glennie</strain>
    </source>
</reference>
<keyword evidence="10" id="KW-0812">Transmembrane</keyword>
<sequence>MWLLVALSVLATGNGGIAGAQKSRLTLDPIWVNVFTGDKVTLKCDDPNSPGITPTQWFHNGTALETQTPSYSIGAATLDDSGEYQCQMGDSKKSDVTRLDVSQHWLLLQTSGWVFLEGEPVFLKCHSRKYQTLTKVTFFKDQEVKRFFRRNFNFSIPRATHSDSGSYHCRICMGSQDYESLPIYITVQGTSSSSWIHILVSLAVGLLFAIDTGLYVILRRRLGTPETNRKFLEINECQESGAHLPLSPEAKKSIGGSGRTRSSPPSSPPSPPPPRTPTPASPPPPAQAPRSPKRLQLESSLPFLSSSPKTSTSKSEYQLFPPTSCPPPDCPIPGDTTNPPPTVPSP</sequence>
<dbReference type="GO" id="GO:0007166">
    <property type="term" value="P:cell surface receptor signaling pathway"/>
    <property type="evidence" value="ECO:0000318"/>
    <property type="project" value="GO_Central"/>
</dbReference>
<feature type="compositionally biased region" description="Low complexity" evidence="9">
    <location>
        <begin position="299"/>
        <end position="315"/>
    </location>
</feature>
<dbReference type="GO" id="GO:0016064">
    <property type="term" value="P:immunoglobulin mediated immune response"/>
    <property type="evidence" value="ECO:0000318"/>
    <property type="project" value="GO_Central"/>
</dbReference>
<keyword evidence="4 11" id="KW-0732">Signal</keyword>
<dbReference type="InterPro" id="IPR007110">
    <property type="entry name" value="Ig-like_dom"/>
</dbReference>
<comment type="subcellular location">
    <subcellularLocation>
        <location evidence="1">Cell membrane</location>
    </subcellularLocation>
</comment>
<dbReference type="InParanoid" id="A0A6I8N0Z7"/>
<name>A0A6I8N0Z7_ORNAN</name>
<organism evidence="13 14">
    <name type="scientific">Ornithorhynchus anatinus</name>
    <name type="common">Duckbill platypus</name>
    <dbReference type="NCBI Taxonomy" id="9258"/>
    <lineage>
        <taxon>Eukaryota</taxon>
        <taxon>Metazoa</taxon>
        <taxon>Chordata</taxon>
        <taxon>Craniata</taxon>
        <taxon>Vertebrata</taxon>
        <taxon>Euteleostomi</taxon>
        <taxon>Mammalia</taxon>
        <taxon>Monotremata</taxon>
        <taxon>Ornithorhynchidae</taxon>
        <taxon>Ornithorhynchus</taxon>
    </lineage>
</organism>
<dbReference type="Pfam" id="PF13895">
    <property type="entry name" value="Ig_2"/>
    <property type="match status" value="2"/>
</dbReference>
<feature type="domain" description="Ig-like" evidence="12">
    <location>
        <begin position="37"/>
        <end position="102"/>
    </location>
</feature>
<feature type="domain" description="Ig-like" evidence="12">
    <location>
        <begin position="117"/>
        <end position="186"/>
    </location>
</feature>
<dbReference type="InterPro" id="IPR013783">
    <property type="entry name" value="Ig-like_fold"/>
</dbReference>
<dbReference type="OMA" id="DYNIRAD"/>
<dbReference type="CDD" id="cd05753">
    <property type="entry name" value="Ig2_FcgammaR_like"/>
    <property type="match status" value="1"/>
</dbReference>
<proteinExistence type="predicted"/>
<dbReference type="Bgee" id="ENSOANG00000049510">
    <property type="expression patterns" value="Expressed in liver and 5 other cell types or tissues"/>
</dbReference>
<evidence type="ECO:0000313" key="14">
    <source>
        <dbReference type="Proteomes" id="UP000002279"/>
    </source>
</evidence>
<feature type="chain" id="PRO_5026118743" description="Ig-like domain-containing protein" evidence="11">
    <location>
        <begin position="20"/>
        <end position="346"/>
    </location>
</feature>
<evidence type="ECO:0000256" key="4">
    <source>
        <dbReference type="ARBA" id="ARBA00022729"/>
    </source>
</evidence>
<keyword evidence="7" id="KW-0325">Glycoprotein</keyword>
<evidence type="ECO:0000256" key="5">
    <source>
        <dbReference type="ARBA" id="ARBA00023136"/>
    </source>
</evidence>
<dbReference type="SMART" id="SM00409">
    <property type="entry name" value="IG"/>
    <property type="match status" value="2"/>
</dbReference>
<evidence type="ECO:0000256" key="3">
    <source>
        <dbReference type="ARBA" id="ARBA00022652"/>
    </source>
</evidence>
<dbReference type="PANTHER" id="PTHR11481">
    <property type="entry name" value="IMMUNOGLOBULIN FC RECEPTOR"/>
    <property type="match status" value="1"/>
</dbReference>
<accession>A0A6I8N0Z7</accession>
<evidence type="ECO:0000256" key="1">
    <source>
        <dbReference type="ARBA" id="ARBA00004236"/>
    </source>
</evidence>
<comment type="subunit">
    <text evidence="8">Forms a heterooligomeric complex with ITAM-containing signaling subunits FCER1G. Interacts (via transmembrane domain) with signaling subunits; this interaction is a prerequisite for receptor complex expression on the cell surface and intracellular signal transduction. Binds the Fc region of antigen-complexed IgG.</text>
</comment>
<dbReference type="PANTHER" id="PTHR11481:SF103">
    <property type="entry name" value="LOW AFFINITY IMMUNOGLOBULIN GAMMA FC REGION RECEPTOR III-A-RELATED"/>
    <property type="match status" value="1"/>
</dbReference>